<dbReference type="OrthoDB" id="10267824at2759"/>
<dbReference type="GO" id="GO:0003723">
    <property type="term" value="F:RNA binding"/>
    <property type="evidence" value="ECO:0007669"/>
    <property type="project" value="TreeGrafter"/>
</dbReference>
<dbReference type="Pfam" id="PF03947">
    <property type="entry name" value="Ribosomal_L2_C"/>
    <property type="match status" value="1"/>
</dbReference>
<keyword evidence="6" id="KW-1185">Reference proteome</keyword>
<keyword evidence="3" id="KW-0687">Ribonucleoprotein</keyword>
<dbReference type="InterPro" id="IPR002171">
    <property type="entry name" value="Ribosomal_uL2"/>
</dbReference>
<dbReference type="AlphaFoldDB" id="A0A1W0E5G0"/>
<comment type="similarity">
    <text evidence="1">Belongs to the universal ribosomal protein uL2 family.</text>
</comment>
<evidence type="ECO:0000256" key="2">
    <source>
        <dbReference type="ARBA" id="ARBA00022980"/>
    </source>
</evidence>
<feature type="domain" description="Large ribosomal subunit protein uL2 C-terminal" evidence="4">
    <location>
        <begin position="82"/>
        <end position="217"/>
    </location>
</feature>
<dbReference type="PANTHER" id="PTHR13691">
    <property type="entry name" value="RIBOSOMAL PROTEIN L2"/>
    <property type="match status" value="1"/>
</dbReference>
<name>A0A1W0E5G0_9MICR</name>
<dbReference type="SMART" id="SM01382">
    <property type="entry name" value="Ribosomal_L2_C"/>
    <property type="match status" value="1"/>
</dbReference>
<protein>
    <submittedName>
        <fullName evidence="5">RPL8</fullName>
    </submittedName>
</protein>
<dbReference type="InterPro" id="IPR008991">
    <property type="entry name" value="Translation_prot_SH3-like_sf"/>
</dbReference>
<evidence type="ECO:0000256" key="1">
    <source>
        <dbReference type="ARBA" id="ARBA00005636"/>
    </source>
</evidence>
<evidence type="ECO:0000313" key="5">
    <source>
        <dbReference type="EMBL" id="OQS54473.1"/>
    </source>
</evidence>
<dbReference type="Proteomes" id="UP000192758">
    <property type="component" value="Unassembled WGS sequence"/>
</dbReference>
<dbReference type="GO" id="GO:0003735">
    <property type="term" value="F:structural constituent of ribosome"/>
    <property type="evidence" value="ECO:0007669"/>
    <property type="project" value="InterPro"/>
</dbReference>
<accession>A0A1W0E5G0</accession>
<dbReference type="FunFam" id="4.10.950.10:FF:000002">
    <property type="entry name" value="60S ribosomal protein L2"/>
    <property type="match status" value="1"/>
</dbReference>
<proteinExistence type="inferred from homology"/>
<dbReference type="InterPro" id="IPR022671">
    <property type="entry name" value="Ribosomal_uL2_CS"/>
</dbReference>
<dbReference type="EMBL" id="MNPJ01000019">
    <property type="protein sequence ID" value="OQS54473.1"/>
    <property type="molecule type" value="Genomic_DNA"/>
</dbReference>
<sequence>MSKVIRKFRQQKKKERSNVKKLDLSYPKVKETTEMTLLELKHQRGKGAPVAIVEIEGKAYNICATEGTSVGQKFTIGNEGIVKEGNIMQLKNIPEGYAVHSVEYEQNDGGNVAMTAGCYCSIENHRKENGQTVLKMPSGKKIVFPNTVRAIVGVVSGAGICEKPLLKAGTTHYLKRSRGQLFPRVRGVAMNPVDHGHGGGNHQHIGFSSTVSKRAPLAQQVGLVGARSTGRKTGNKAK</sequence>
<dbReference type="InterPro" id="IPR012340">
    <property type="entry name" value="NA-bd_OB-fold"/>
</dbReference>
<dbReference type="STRING" id="646526.A0A1W0E5G0"/>
<comment type="caution">
    <text evidence="5">The sequence shown here is derived from an EMBL/GenBank/DDBJ whole genome shotgun (WGS) entry which is preliminary data.</text>
</comment>
<dbReference type="VEuPathDB" id="MicrosporidiaDB:EHP00_1062"/>
<keyword evidence="2" id="KW-0689">Ribosomal protein</keyword>
<dbReference type="Gene3D" id="4.10.950.10">
    <property type="entry name" value="Ribosomal protein L2, domain 3"/>
    <property type="match status" value="1"/>
</dbReference>
<dbReference type="PROSITE" id="PS00467">
    <property type="entry name" value="RIBOSOMAL_L2"/>
    <property type="match status" value="1"/>
</dbReference>
<dbReference type="GO" id="GO:0002181">
    <property type="term" value="P:cytoplasmic translation"/>
    <property type="evidence" value="ECO:0007669"/>
    <property type="project" value="TreeGrafter"/>
</dbReference>
<gene>
    <name evidence="5" type="primary">RPL8</name>
    <name evidence="5" type="ORF">EHP00_1062</name>
</gene>
<dbReference type="InterPro" id="IPR014722">
    <property type="entry name" value="Rib_uL2_dom2"/>
</dbReference>
<dbReference type="Gene3D" id="2.40.50.140">
    <property type="entry name" value="Nucleic acid-binding proteins"/>
    <property type="match status" value="1"/>
</dbReference>
<dbReference type="InterPro" id="IPR022669">
    <property type="entry name" value="Ribosomal_uL2_C"/>
</dbReference>
<dbReference type="PIRSF" id="PIRSF002158">
    <property type="entry name" value="Ribosomal_L2"/>
    <property type="match status" value="1"/>
</dbReference>
<dbReference type="InterPro" id="IPR014726">
    <property type="entry name" value="Ribosomal_uL2_dom3"/>
</dbReference>
<organism evidence="5 6">
    <name type="scientific">Ecytonucleospora hepatopenaei</name>
    <dbReference type="NCBI Taxonomy" id="646526"/>
    <lineage>
        <taxon>Eukaryota</taxon>
        <taxon>Fungi</taxon>
        <taxon>Fungi incertae sedis</taxon>
        <taxon>Microsporidia</taxon>
        <taxon>Enterocytozoonidae</taxon>
        <taxon>Ecytonucleospora</taxon>
    </lineage>
</organism>
<evidence type="ECO:0000313" key="6">
    <source>
        <dbReference type="Proteomes" id="UP000192758"/>
    </source>
</evidence>
<evidence type="ECO:0000256" key="3">
    <source>
        <dbReference type="ARBA" id="ARBA00023274"/>
    </source>
</evidence>
<reference evidence="5 6" key="1">
    <citation type="journal article" date="2017" name="Environ. Microbiol.">
        <title>Decay of the glycolytic pathway and adaptation to intranuclear parasitism within Enterocytozoonidae microsporidia.</title>
        <authorList>
            <person name="Wiredu Boakye D."/>
            <person name="Jaroenlak P."/>
            <person name="Prachumwat A."/>
            <person name="Williams T.A."/>
            <person name="Bateman K.S."/>
            <person name="Itsathitphaisarn O."/>
            <person name="Sritunyalucksana K."/>
            <person name="Paszkiewicz K.H."/>
            <person name="Moore K.A."/>
            <person name="Stentiford G.D."/>
            <person name="Williams B.A."/>
        </authorList>
    </citation>
    <scope>NUCLEOTIDE SEQUENCE [LARGE SCALE GENOMIC DNA]</scope>
    <source>
        <strain evidence="5 6">TH1</strain>
    </source>
</reference>
<evidence type="ECO:0000259" key="4">
    <source>
        <dbReference type="SMART" id="SM01382"/>
    </source>
</evidence>
<dbReference type="Gene3D" id="2.30.30.30">
    <property type="match status" value="1"/>
</dbReference>
<dbReference type="GO" id="GO:0022625">
    <property type="term" value="C:cytosolic large ribosomal subunit"/>
    <property type="evidence" value="ECO:0007669"/>
    <property type="project" value="TreeGrafter"/>
</dbReference>
<dbReference type="PANTHER" id="PTHR13691:SF16">
    <property type="entry name" value="LARGE RIBOSOMAL SUBUNIT PROTEIN UL2"/>
    <property type="match status" value="1"/>
</dbReference>
<dbReference type="SUPFAM" id="SSF50104">
    <property type="entry name" value="Translation proteins SH3-like domain"/>
    <property type="match status" value="1"/>
</dbReference>